<sequence length="263" mass="27580">MEGREATARGRTAGWLGDAARDLVRGEHCVFCRTPGRAWCRACRRRVLALTLDPPTAAALDLPVPARAMLAYPDIAPAVLAHKERGVLALAAPLGDLLARAVDDLAPPGAPLLLVGVPSRPGSVRARGHDPMARIVTRAARSLRGQRPVRAAPLLATRPGLRDQGELDVEARSANLAGAFWCPARGLRRAARGGTAGYAVVCDDVLTTGSTVREAHRALTAVGVPVLGIAAIAVTPRRRPPSPPRQASPADAPSADRSTKNHL</sequence>
<feature type="region of interest" description="Disordered" evidence="2">
    <location>
        <begin position="235"/>
        <end position="263"/>
    </location>
</feature>
<comment type="caution">
    <text evidence="3">The sequence shown here is derived from an EMBL/GenBank/DDBJ whole genome shotgun (WGS) entry which is preliminary data.</text>
</comment>
<protein>
    <submittedName>
        <fullName evidence="3">ComF family protein</fullName>
    </submittedName>
</protein>
<dbReference type="EMBL" id="BAAAZH010000008">
    <property type="protein sequence ID" value="GAA4113271.1"/>
    <property type="molecule type" value="Genomic_DNA"/>
</dbReference>
<dbReference type="PANTHER" id="PTHR47505:SF1">
    <property type="entry name" value="DNA UTILIZATION PROTEIN YHGH"/>
    <property type="match status" value="1"/>
</dbReference>
<dbReference type="PANTHER" id="PTHR47505">
    <property type="entry name" value="DNA UTILIZATION PROTEIN YHGH"/>
    <property type="match status" value="1"/>
</dbReference>
<evidence type="ECO:0000256" key="1">
    <source>
        <dbReference type="ARBA" id="ARBA00008007"/>
    </source>
</evidence>
<dbReference type="InterPro" id="IPR029057">
    <property type="entry name" value="PRTase-like"/>
</dbReference>
<accession>A0ABP7XE61</accession>
<proteinExistence type="inferred from homology"/>
<reference evidence="4" key="1">
    <citation type="journal article" date="2019" name="Int. J. Syst. Evol. Microbiol.">
        <title>The Global Catalogue of Microorganisms (GCM) 10K type strain sequencing project: providing services to taxonomists for standard genome sequencing and annotation.</title>
        <authorList>
            <consortium name="The Broad Institute Genomics Platform"/>
            <consortium name="The Broad Institute Genome Sequencing Center for Infectious Disease"/>
            <person name="Wu L."/>
            <person name="Ma J."/>
        </authorList>
    </citation>
    <scope>NUCLEOTIDE SEQUENCE [LARGE SCALE GENOMIC DNA]</scope>
    <source>
        <strain evidence="4">JCM 16703</strain>
    </source>
</reference>
<organism evidence="3 4">
    <name type="scientific">Nocardioides fonticola</name>
    <dbReference type="NCBI Taxonomy" id="450363"/>
    <lineage>
        <taxon>Bacteria</taxon>
        <taxon>Bacillati</taxon>
        <taxon>Actinomycetota</taxon>
        <taxon>Actinomycetes</taxon>
        <taxon>Propionibacteriales</taxon>
        <taxon>Nocardioidaceae</taxon>
        <taxon>Nocardioides</taxon>
    </lineage>
</organism>
<dbReference type="Gene3D" id="3.40.50.2020">
    <property type="match status" value="1"/>
</dbReference>
<dbReference type="SUPFAM" id="SSF53271">
    <property type="entry name" value="PRTase-like"/>
    <property type="match status" value="1"/>
</dbReference>
<evidence type="ECO:0000256" key="2">
    <source>
        <dbReference type="SAM" id="MobiDB-lite"/>
    </source>
</evidence>
<dbReference type="InterPro" id="IPR051910">
    <property type="entry name" value="ComF/GntX_DNA_util-trans"/>
</dbReference>
<dbReference type="CDD" id="cd06223">
    <property type="entry name" value="PRTases_typeI"/>
    <property type="match status" value="1"/>
</dbReference>
<evidence type="ECO:0000313" key="3">
    <source>
        <dbReference type="EMBL" id="GAA4113271.1"/>
    </source>
</evidence>
<dbReference type="InterPro" id="IPR000836">
    <property type="entry name" value="PRTase_dom"/>
</dbReference>
<gene>
    <name evidence="3" type="ORF">GCM10022215_10370</name>
</gene>
<evidence type="ECO:0000313" key="4">
    <source>
        <dbReference type="Proteomes" id="UP001501495"/>
    </source>
</evidence>
<dbReference type="Proteomes" id="UP001501495">
    <property type="component" value="Unassembled WGS sequence"/>
</dbReference>
<name>A0ABP7XE61_9ACTN</name>
<keyword evidence="4" id="KW-1185">Reference proteome</keyword>
<comment type="similarity">
    <text evidence="1">Belongs to the ComF/GntX family.</text>
</comment>
<dbReference type="RefSeq" id="WP_344732184.1">
    <property type="nucleotide sequence ID" value="NZ_BAAAZH010000008.1"/>
</dbReference>
<feature type="compositionally biased region" description="Low complexity" evidence="2">
    <location>
        <begin position="247"/>
        <end position="256"/>
    </location>
</feature>